<evidence type="ECO:0000313" key="6">
    <source>
        <dbReference type="EMBL" id="EJQ37596.1"/>
    </source>
</evidence>
<comment type="subunit">
    <text evidence="3">Homotrimer.</text>
</comment>
<dbReference type="RefSeq" id="WP_002106995.1">
    <property type="nucleotide sequence ID" value="NZ_JH791997.1"/>
</dbReference>
<keyword evidence="5" id="KW-0119">Carbohydrate metabolism</keyword>
<proteinExistence type="inferred from homology"/>
<evidence type="ECO:0000256" key="3">
    <source>
        <dbReference type="ARBA" id="ARBA00011233"/>
    </source>
</evidence>
<dbReference type="PANTHER" id="PTHR30246">
    <property type="entry name" value="2-KETO-3-DEOXY-6-PHOSPHOGLUCONATE ALDOLASE"/>
    <property type="match status" value="1"/>
</dbReference>
<comment type="pathway">
    <text evidence="1">Carbohydrate acid metabolism.</text>
</comment>
<dbReference type="Proteomes" id="UP000006600">
    <property type="component" value="Unassembled WGS sequence"/>
</dbReference>
<organism evidence="6 7">
    <name type="scientific">Bacillus cereus BAG5X1-1</name>
    <dbReference type="NCBI Taxonomy" id="1053189"/>
    <lineage>
        <taxon>Bacteria</taxon>
        <taxon>Bacillati</taxon>
        <taxon>Bacillota</taxon>
        <taxon>Bacilli</taxon>
        <taxon>Bacillales</taxon>
        <taxon>Bacillaceae</taxon>
        <taxon>Bacillus</taxon>
        <taxon>Bacillus cereus group</taxon>
    </lineage>
</organism>
<evidence type="ECO:0000256" key="1">
    <source>
        <dbReference type="ARBA" id="ARBA00004761"/>
    </source>
</evidence>
<dbReference type="CDD" id="cd00452">
    <property type="entry name" value="KDPG_aldolase"/>
    <property type="match status" value="1"/>
</dbReference>
<evidence type="ECO:0000256" key="4">
    <source>
        <dbReference type="ARBA" id="ARBA00023239"/>
    </source>
</evidence>
<dbReference type="NCBIfam" id="TIGR01182">
    <property type="entry name" value="eda"/>
    <property type="match status" value="1"/>
</dbReference>
<protein>
    <submittedName>
        <fullName evidence="6">2-dehydro-3-deoxyphosphogluconate aldolase/4-hydroxy-2-oxoglutarate aldolase</fullName>
    </submittedName>
</protein>
<evidence type="ECO:0000256" key="2">
    <source>
        <dbReference type="ARBA" id="ARBA00006906"/>
    </source>
</evidence>
<dbReference type="GO" id="GO:0016829">
    <property type="term" value="F:lyase activity"/>
    <property type="evidence" value="ECO:0007669"/>
    <property type="project" value="UniProtKB-KW"/>
</dbReference>
<comment type="caution">
    <text evidence="6">The sequence shown here is derived from an EMBL/GenBank/DDBJ whole genome shotgun (WGS) entry which is preliminary data.</text>
</comment>
<name>J7ZMK4_BACCE</name>
<dbReference type="HOGENOM" id="CLU_077795_2_0_9"/>
<dbReference type="AlphaFoldDB" id="J7ZMK4"/>
<sequence length="211" mass="22924">MKKVEILTRIKKAGVIAVIRENTSEVALEAAKAVIKGGIYGIEVTYTVPEADQVIKKLKTDEHIVVGAGTVLDVVTARLAIMAGAEFIVSPSFNQETAELCNMYQIPYIPGCMTVTEIQRAMIAGADIVKLFPANHFKPEIIKAMKAPLPQVNIMPTGGISLDNLLDWKEAGAIAVGVGGNLFKGAKEENFSEVKMAAERYSQKWQSEFQN</sequence>
<dbReference type="Gene3D" id="3.20.20.70">
    <property type="entry name" value="Aldolase class I"/>
    <property type="match status" value="1"/>
</dbReference>
<dbReference type="NCBIfam" id="NF005119">
    <property type="entry name" value="PRK06552.1"/>
    <property type="match status" value="1"/>
</dbReference>
<gene>
    <name evidence="6" type="ORF">IEE_05155</name>
</gene>
<reference evidence="6 7" key="1">
    <citation type="submission" date="2012-04" db="EMBL/GenBank/DDBJ databases">
        <title>The Genome Sequence of Bacillus cereus BAG5X1-1.</title>
        <authorList>
            <consortium name="The Broad Institute Genome Sequencing Platform"/>
            <consortium name="The Broad Institute Genome Sequencing Center for Infectious Disease"/>
            <person name="Feldgarden M."/>
            <person name="Van der Auwera G.A."/>
            <person name="Mahillon J."/>
            <person name="Duprez V."/>
            <person name="Timmery S."/>
            <person name="Mattelet C."/>
            <person name="Dierick K."/>
            <person name="Sun M."/>
            <person name="Yu Z."/>
            <person name="Zhu L."/>
            <person name="Hu X."/>
            <person name="Shank E.B."/>
            <person name="Swiecicka I."/>
            <person name="Hansen B.M."/>
            <person name="Andrup L."/>
            <person name="Young S.K."/>
            <person name="Zeng Q."/>
            <person name="Gargeya S."/>
            <person name="Fitzgerald M."/>
            <person name="Haas B."/>
            <person name="Abouelleil A."/>
            <person name="Alvarado L."/>
            <person name="Arachchi H.M."/>
            <person name="Berlin A."/>
            <person name="Chapman S.B."/>
            <person name="Goldberg J."/>
            <person name="Griggs A."/>
            <person name="Gujja S."/>
            <person name="Hansen M."/>
            <person name="Howarth C."/>
            <person name="Imamovic A."/>
            <person name="Larimer J."/>
            <person name="McCowen C."/>
            <person name="Montmayeur A."/>
            <person name="Murphy C."/>
            <person name="Neiman D."/>
            <person name="Pearson M."/>
            <person name="Priest M."/>
            <person name="Roberts A."/>
            <person name="Saif S."/>
            <person name="Shea T."/>
            <person name="Sisk P."/>
            <person name="Sykes S."/>
            <person name="Wortman J."/>
            <person name="Nusbaum C."/>
            <person name="Birren B."/>
        </authorList>
    </citation>
    <scope>NUCLEOTIDE SEQUENCE [LARGE SCALE GENOMIC DNA]</scope>
    <source>
        <strain evidence="6 7">BAG5X1-1</strain>
    </source>
</reference>
<evidence type="ECO:0000256" key="5">
    <source>
        <dbReference type="ARBA" id="ARBA00023277"/>
    </source>
</evidence>
<dbReference type="InterPro" id="IPR013785">
    <property type="entry name" value="Aldolase_TIM"/>
</dbReference>
<dbReference type="PATRIC" id="fig|1053189.3.peg.5260"/>
<dbReference type="EMBL" id="AHDJ01000061">
    <property type="protein sequence ID" value="EJQ37596.1"/>
    <property type="molecule type" value="Genomic_DNA"/>
</dbReference>
<dbReference type="SUPFAM" id="SSF51569">
    <property type="entry name" value="Aldolase"/>
    <property type="match status" value="1"/>
</dbReference>
<evidence type="ECO:0000313" key="7">
    <source>
        <dbReference type="Proteomes" id="UP000006600"/>
    </source>
</evidence>
<keyword evidence="4" id="KW-0456">Lyase</keyword>
<accession>J7ZMK4</accession>
<dbReference type="InterPro" id="IPR000887">
    <property type="entry name" value="Aldlse_KDPG_KHG"/>
</dbReference>
<comment type="similarity">
    <text evidence="2">Belongs to the KHG/KDPG aldolase family.</text>
</comment>
<dbReference type="PANTHER" id="PTHR30246:SF1">
    <property type="entry name" value="2-DEHYDRO-3-DEOXY-6-PHOSPHOGALACTONATE ALDOLASE-RELATED"/>
    <property type="match status" value="1"/>
</dbReference>
<dbReference type="Pfam" id="PF01081">
    <property type="entry name" value="Aldolase"/>
    <property type="match status" value="1"/>
</dbReference>